<dbReference type="Proteomes" id="UP000254428">
    <property type="component" value="Unassembled WGS sequence"/>
</dbReference>
<evidence type="ECO:0000313" key="2">
    <source>
        <dbReference type="Proteomes" id="UP000254428"/>
    </source>
</evidence>
<dbReference type="AlphaFoldDB" id="A0A376P6Z8"/>
<dbReference type="GO" id="GO:0016787">
    <property type="term" value="F:hydrolase activity"/>
    <property type="evidence" value="ECO:0007669"/>
    <property type="project" value="UniProtKB-KW"/>
</dbReference>
<name>A0A376P6Z8_ECOLX</name>
<sequence length="45" mass="5400">MRHEFILPYPPTVNTYWRRRDNTYLYQKPVSVIAGMWRLLSVSSG</sequence>
<accession>A0A376P6Z8</accession>
<dbReference type="EMBL" id="UGBT01000002">
    <property type="protein sequence ID" value="STH74328.1"/>
    <property type="molecule type" value="Genomic_DNA"/>
</dbReference>
<protein>
    <submittedName>
        <fullName evidence="1">Crossover junction endodeoxyribonuclease rusA</fullName>
        <ecNumber evidence="1">3.1.22.-</ecNumber>
    </submittedName>
</protein>
<proteinExistence type="predicted"/>
<reference evidence="1 2" key="1">
    <citation type="submission" date="2018-06" db="EMBL/GenBank/DDBJ databases">
        <authorList>
            <consortium name="Pathogen Informatics"/>
            <person name="Doyle S."/>
        </authorList>
    </citation>
    <scope>NUCLEOTIDE SEQUENCE [LARGE SCALE GENOMIC DNA]</scope>
    <source>
        <strain evidence="1 2">NCTC11341</strain>
    </source>
</reference>
<evidence type="ECO:0000313" key="1">
    <source>
        <dbReference type="EMBL" id="STH74328.1"/>
    </source>
</evidence>
<dbReference type="EC" id="3.1.22.-" evidence="1"/>
<gene>
    <name evidence="1" type="primary">rusA_5</name>
    <name evidence="1" type="ORF">NCTC11341_06069</name>
</gene>
<keyword evidence="1" id="KW-0378">Hydrolase</keyword>
<organism evidence="1 2">
    <name type="scientific">Escherichia coli</name>
    <dbReference type="NCBI Taxonomy" id="562"/>
    <lineage>
        <taxon>Bacteria</taxon>
        <taxon>Pseudomonadati</taxon>
        <taxon>Pseudomonadota</taxon>
        <taxon>Gammaproteobacteria</taxon>
        <taxon>Enterobacterales</taxon>
        <taxon>Enterobacteriaceae</taxon>
        <taxon>Escherichia</taxon>
    </lineage>
</organism>